<feature type="region of interest" description="Disordered" evidence="1">
    <location>
        <begin position="1"/>
        <end position="22"/>
    </location>
</feature>
<organism evidence="2 3">
    <name type="scientific">Prolemur simus</name>
    <name type="common">Greater bamboo lemur</name>
    <name type="synonym">Hapalemur simus</name>
    <dbReference type="NCBI Taxonomy" id="1328070"/>
    <lineage>
        <taxon>Eukaryota</taxon>
        <taxon>Metazoa</taxon>
        <taxon>Chordata</taxon>
        <taxon>Craniata</taxon>
        <taxon>Vertebrata</taxon>
        <taxon>Euteleostomi</taxon>
        <taxon>Mammalia</taxon>
        <taxon>Eutheria</taxon>
        <taxon>Euarchontoglires</taxon>
        <taxon>Primates</taxon>
        <taxon>Strepsirrhini</taxon>
        <taxon>Lemuriformes</taxon>
        <taxon>Lemuridae</taxon>
        <taxon>Prolemur</taxon>
    </lineage>
</organism>
<dbReference type="Ensembl" id="ENSPSMT00000013202.1">
    <property type="protein sequence ID" value="ENSPSMP00000011327.1"/>
    <property type="gene ID" value="ENSPSMG00000008167.1"/>
</dbReference>
<evidence type="ECO:0000313" key="2">
    <source>
        <dbReference type="Ensembl" id="ENSPSMP00000011327.1"/>
    </source>
</evidence>
<proteinExistence type="predicted"/>
<name>A0A8C8Z3C5_PROSS</name>
<evidence type="ECO:0000313" key="3">
    <source>
        <dbReference type="Proteomes" id="UP000694414"/>
    </source>
</evidence>
<protein>
    <submittedName>
        <fullName evidence="2">Uncharacterized protein</fullName>
    </submittedName>
</protein>
<feature type="compositionally biased region" description="Polar residues" evidence="1">
    <location>
        <begin position="10"/>
        <end position="19"/>
    </location>
</feature>
<keyword evidence="3" id="KW-1185">Reference proteome</keyword>
<dbReference type="Proteomes" id="UP000694414">
    <property type="component" value="Unplaced"/>
</dbReference>
<sequence>MKGTKRGRTPLSNIHTHSGNRAGLLKHQSPVALEMAVGDFATVYKAREIVTIKKIELGHRSEAKDAP</sequence>
<accession>A0A8C8Z3C5</accession>
<reference evidence="2" key="2">
    <citation type="submission" date="2025-09" db="UniProtKB">
        <authorList>
            <consortium name="Ensembl"/>
        </authorList>
    </citation>
    <scope>IDENTIFICATION</scope>
</reference>
<reference evidence="2" key="1">
    <citation type="submission" date="2025-08" db="UniProtKB">
        <authorList>
            <consortium name="Ensembl"/>
        </authorList>
    </citation>
    <scope>IDENTIFICATION</scope>
</reference>
<evidence type="ECO:0000256" key="1">
    <source>
        <dbReference type="SAM" id="MobiDB-lite"/>
    </source>
</evidence>
<dbReference type="AlphaFoldDB" id="A0A8C8Z3C5"/>